<dbReference type="PROSITE" id="PS51755">
    <property type="entry name" value="OMPR_PHOB"/>
    <property type="match status" value="1"/>
</dbReference>
<dbReference type="SUPFAM" id="SSF46894">
    <property type="entry name" value="C-terminal effector domain of the bipartite response regulators"/>
    <property type="match status" value="1"/>
</dbReference>
<dbReference type="InterPro" id="IPR016032">
    <property type="entry name" value="Sig_transdc_resp-reg_C-effctor"/>
</dbReference>
<evidence type="ECO:0000256" key="5">
    <source>
        <dbReference type="PROSITE-ProRule" id="PRU01091"/>
    </source>
</evidence>
<evidence type="ECO:0000256" key="4">
    <source>
        <dbReference type="ARBA" id="ARBA00023163"/>
    </source>
</evidence>
<dbReference type="Gene3D" id="1.25.40.10">
    <property type="entry name" value="Tetratricopeptide repeat domain"/>
    <property type="match status" value="1"/>
</dbReference>
<dbReference type="InterPro" id="IPR001867">
    <property type="entry name" value="OmpR/PhoB-type_DNA-bd"/>
</dbReference>
<dbReference type="InterPro" id="IPR005158">
    <property type="entry name" value="BTAD"/>
</dbReference>
<sequence length="257" mass="28484">MEFRILGPVEVRGGDAELTRDGVKPRTVLAALLLSGDKLISDEQMSDVLWGPHPPATSYAQIHTYVSRLRKIVGSRSAIVRRSPGYRLDIGTAHFDFAEFQNEAERGRTALFSGRYEEAAKRYRAALHLWRGPALAGVTEYLASSAGPRLEEDRLSVLERRLDADLALGRAAEILPELAQLVAQHPLRERFRAQLMTVLYRCDRQADALTVFDEGRRVLAEEFGIDPGALLREVHQAILTGTPALVWPGAGPVPLVR</sequence>
<organism evidence="7 8">
    <name type="scientific">Lentzea albidocapillata subsp. violacea</name>
    <dbReference type="NCBI Taxonomy" id="128104"/>
    <lineage>
        <taxon>Bacteria</taxon>
        <taxon>Bacillati</taxon>
        <taxon>Actinomycetota</taxon>
        <taxon>Actinomycetes</taxon>
        <taxon>Pseudonocardiales</taxon>
        <taxon>Pseudonocardiaceae</taxon>
        <taxon>Lentzea</taxon>
    </lineage>
</organism>
<evidence type="ECO:0000313" key="8">
    <source>
        <dbReference type="Proteomes" id="UP000199682"/>
    </source>
</evidence>
<evidence type="ECO:0000313" key="7">
    <source>
        <dbReference type="EMBL" id="SDL37542.1"/>
    </source>
</evidence>
<keyword evidence="2" id="KW-0805">Transcription regulation</keyword>
<dbReference type="InterPro" id="IPR051677">
    <property type="entry name" value="AfsR-DnrI-RedD_regulator"/>
</dbReference>
<dbReference type="GO" id="GO:0003677">
    <property type="term" value="F:DNA binding"/>
    <property type="evidence" value="ECO:0007669"/>
    <property type="project" value="UniProtKB-UniRule"/>
</dbReference>
<evidence type="ECO:0000259" key="6">
    <source>
        <dbReference type="PROSITE" id="PS51755"/>
    </source>
</evidence>
<dbReference type="GO" id="GO:0006355">
    <property type="term" value="P:regulation of DNA-templated transcription"/>
    <property type="evidence" value="ECO:0007669"/>
    <property type="project" value="InterPro"/>
</dbReference>
<feature type="DNA-binding region" description="OmpR/PhoB-type" evidence="5">
    <location>
        <begin position="1"/>
        <end position="90"/>
    </location>
</feature>
<reference evidence="8" key="1">
    <citation type="submission" date="2016-10" db="EMBL/GenBank/DDBJ databases">
        <authorList>
            <person name="Varghese N."/>
            <person name="Submissions S."/>
        </authorList>
    </citation>
    <scope>NUCLEOTIDE SEQUENCE [LARGE SCALE GENOMIC DNA]</scope>
    <source>
        <strain evidence="8">DSM 44796</strain>
    </source>
</reference>
<name>A0A1G9JJS6_9PSEU</name>
<gene>
    <name evidence="7" type="ORF">SAMN04488074_110270</name>
</gene>
<dbReference type="SUPFAM" id="SSF48452">
    <property type="entry name" value="TPR-like"/>
    <property type="match status" value="1"/>
</dbReference>
<evidence type="ECO:0000256" key="2">
    <source>
        <dbReference type="ARBA" id="ARBA00023015"/>
    </source>
</evidence>
<keyword evidence="3 5" id="KW-0238">DNA-binding</keyword>
<protein>
    <submittedName>
        <fullName evidence="7">DNA-binding transcriptional activator of the SARP family</fullName>
    </submittedName>
</protein>
<dbReference type="SMART" id="SM01043">
    <property type="entry name" value="BTAD"/>
    <property type="match status" value="1"/>
</dbReference>
<dbReference type="PANTHER" id="PTHR35807">
    <property type="entry name" value="TRANSCRIPTIONAL REGULATOR REDD-RELATED"/>
    <property type="match status" value="1"/>
</dbReference>
<evidence type="ECO:0000256" key="3">
    <source>
        <dbReference type="ARBA" id="ARBA00023125"/>
    </source>
</evidence>
<dbReference type="InterPro" id="IPR036388">
    <property type="entry name" value="WH-like_DNA-bd_sf"/>
</dbReference>
<dbReference type="EMBL" id="FNET01000010">
    <property type="protein sequence ID" value="SDL37542.1"/>
    <property type="molecule type" value="Genomic_DNA"/>
</dbReference>
<feature type="domain" description="OmpR/PhoB-type" evidence="6">
    <location>
        <begin position="1"/>
        <end position="90"/>
    </location>
</feature>
<dbReference type="Proteomes" id="UP000199682">
    <property type="component" value="Unassembled WGS sequence"/>
</dbReference>
<accession>A0A1G9JJS6</accession>
<keyword evidence="4" id="KW-0804">Transcription</keyword>
<dbReference type="GO" id="GO:0000160">
    <property type="term" value="P:phosphorelay signal transduction system"/>
    <property type="evidence" value="ECO:0007669"/>
    <property type="project" value="InterPro"/>
</dbReference>
<dbReference type="AlphaFoldDB" id="A0A1G9JJS6"/>
<evidence type="ECO:0000256" key="1">
    <source>
        <dbReference type="ARBA" id="ARBA00005820"/>
    </source>
</evidence>
<dbReference type="InterPro" id="IPR011990">
    <property type="entry name" value="TPR-like_helical_dom_sf"/>
</dbReference>
<proteinExistence type="inferred from homology"/>
<comment type="similarity">
    <text evidence="1">Belongs to the AfsR/DnrI/RedD regulatory family.</text>
</comment>
<dbReference type="CDD" id="cd15831">
    <property type="entry name" value="BTAD"/>
    <property type="match status" value="1"/>
</dbReference>
<dbReference type="Pfam" id="PF03704">
    <property type="entry name" value="BTAD"/>
    <property type="match status" value="1"/>
</dbReference>
<dbReference type="Gene3D" id="1.10.10.10">
    <property type="entry name" value="Winged helix-like DNA-binding domain superfamily/Winged helix DNA-binding domain"/>
    <property type="match status" value="1"/>
</dbReference>
<dbReference type="SMART" id="SM00862">
    <property type="entry name" value="Trans_reg_C"/>
    <property type="match status" value="1"/>
</dbReference>
<dbReference type="PANTHER" id="PTHR35807:SF1">
    <property type="entry name" value="TRANSCRIPTIONAL REGULATOR REDD"/>
    <property type="match status" value="1"/>
</dbReference>